<feature type="domain" description="Aldehyde dehydrogenase" evidence="2">
    <location>
        <begin position="15"/>
        <end position="69"/>
    </location>
</feature>
<dbReference type="AlphaFoldDB" id="F3G526"/>
<keyword evidence="1 3" id="KW-0560">Oxidoreductase</keyword>
<evidence type="ECO:0000259" key="2">
    <source>
        <dbReference type="Pfam" id="PF00171"/>
    </source>
</evidence>
<dbReference type="GO" id="GO:0008802">
    <property type="term" value="F:betaine-aldehyde dehydrogenase (NAD+) activity"/>
    <property type="evidence" value="ECO:0007669"/>
    <property type="project" value="UniProtKB-EC"/>
</dbReference>
<dbReference type="Pfam" id="PF00171">
    <property type="entry name" value="Aldedh"/>
    <property type="match status" value="1"/>
</dbReference>
<comment type="caution">
    <text evidence="3">The sequence shown here is derived from an EMBL/GenBank/DDBJ whole genome shotgun (WGS) entry which is preliminary data.</text>
</comment>
<dbReference type="PANTHER" id="PTHR11699">
    <property type="entry name" value="ALDEHYDE DEHYDROGENASE-RELATED"/>
    <property type="match status" value="1"/>
</dbReference>
<feature type="non-terminal residue" evidence="3">
    <location>
        <position position="71"/>
    </location>
</feature>
<name>F3G526_PSESJ</name>
<sequence>MARFELQKLYIDGGYVDASNPETFDAINPANGEVLAQIQRAGKDDVERAVVAAEKGQKIWAAMTAVGRSTN</sequence>
<dbReference type="EMBL" id="AEAI01000345">
    <property type="protein sequence ID" value="EGH42176.1"/>
    <property type="molecule type" value="Genomic_DNA"/>
</dbReference>
<dbReference type="Gene3D" id="3.40.605.10">
    <property type="entry name" value="Aldehyde Dehydrogenase, Chain A, domain 1"/>
    <property type="match status" value="1"/>
</dbReference>
<keyword evidence="4" id="KW-1185">Reference proteome</keyword>
<proteinExistence type="predicted"/>
<dbReference type="HOGENOM" id="CLU_2746230_0_0_6"/>
<dbReference type="Proteomes" id="UP000004986">
    <property type="component" value="Unassembled WGS sequence"/>
</dbReference>
<protein>
    <submittedName>
        <fullName evidence="3">Betaine aldehyde dehydrogenase</fullName>
        <ecNumber evidence="3">1.2.1.8</ecNumber>
    </submittedName>
</protein>
<evidence type="ECO:0000256" key="1">
    <source>
        <dbReference type="ARBA" id="ARBA00023002"/>
    </source>
</evidence>
<reference evidence="3 4" key="1">
    <citation type="journal article" date="2011" name="PLoS Pathog.">
        <title>Dynamic evolution of pathogenicity revealed by sequencing and comparative genomics of 19 Pseudomonas syringae isolates.</title>
        <authorList>
            <person name="Baltrus D.A."/>
            <person name="Nishimura M.T."/>
            <person name="Romanchuk A."/>
            <person name="Chang J.H."/>
            <person name="Mukhtar M.S."/>
            <person name="Cherkis K."/>
            <person name="Roach J."/>
            <person name="Grant S.R."/>
            <person name="Jones C.D."/>
            <person name="Dangl J.L."/>
        </authorList>
    </citation>
    <scope>NUCLEOTIDE SEQUENCE [LARGE SCALE GENOMIC DNA]</scope>
    <source>
        <strain evidence="3 4">1704B</strain>
    </source>
</reference>
<gene>
    <name evidence="3" type="ORF">PSYPI_07050</name>
</gene>
<dbReference type="InterPro" id="IPR016161">
    <property type="entry name" value="Ald_DH/histidinol_DH"/>
</dbReference>
<accession>F3G526</accession>
<evidence type="ECO:0000313" key="4">
    <source>
        <dbReference type="Proteomes" id="UP000004986"/>
    </source>
</evidence>
<organism evidence="3 4">
    <name type="scientific">Pseudomonas syringae pv. pisi str. 1704B</name>
    <dbReference type="NCBI Taxonomy" id="629263"/>
    <lineage>
        <taxon>Bacteria</taxon>
        <taxon>Pseudomonadati</taxon>
        <taxon>Pseudomonadota</taxon>
        <taxon>Gammaproteobacteria</taxon>
        <taxon>Pseudomonadales</taxon>
        <taxon>Pseudomonadaceae</taxon>
        <taxon>Pseudomonas</taxon>
        <taxon>Pseudomonas syringae</taxon>
    </lineage>
</organism>
<dbReference type="InterPro" id="IPR016162">
    <property type="entry name" value="Ald_DH_N"/>
</dbReference>
<evidence type="ECO:0000313" key="3">
    <source>
        <dbReference type="EMBL" id="EGH42176.1"/>
    </source>
</evidence>
<dbReference type="SUPFAM" id="SSF53720">
    <property type="entry name" value="ALDH-like"/>
    <property type="match status" value="1"/>
</dbReference>
<dbReference type="EC" id="1.2.1.8" evidence="3"/>
<dbReference type="InterPro" id="IPR015590">
    <property type="entry name" value="Aldehyde_DH_dom"/>
</dbReference>